<dbReference type="EMBL" id="VSRR010055617">
    <property type="protein sequence ID" value="MPC80989.1"/>
    <property type="molecule type" value="Genomic_DNA"/>
</dbReference>
<name>A0A5B7IGI2_PORTR</name>
<proteinExistence type="predicted"/>
<sequence>MHQPAQASTSTCN</sequence>
<gene>
    <name evidence="1" type="ORF">E2C01_075589</name>
</gene>
<organism evidence="1 2">
    <name type="scientific">Portunus trituberculatus</name>
    <name type="common">Swimming crab</name>
    <name type="synonym">Neptunus trituberculatus</name>
    <dbReference type="NCBI Taxonomy" id="210409"/>
    <lineage>
        <taxon>Eukaryota</taxon>
        <taxon>Metazoa</taxon>
        <taxon>Ecdysozoa</taxon>
        <taxon>Arthropoda</taxon>
        <taxon>Crustacea</taxon>
        <taxon>Multicrustacea</taxon>
        <taxon>Malacostraca</taxon>
        <taxon>Eumalacostraca</taxon>
        <taxon>Eucarida</taxon>
        <taxon>Decapoda</taxon>
        <taxon>Pleocyemata</taxon>
        <taxon>Brachyura</taxon>
        <taxon>Eubrachyura</taxon>
        <taxon>Portunoidea</taxon>
        <taxon>Portunidae</taxon>
        <taxon>Portuninae</taxon>
        <taxon>Portunus</taxon>
    </lineage>
</organism>
<reference evidence="1 2" key="1">
    <citation type="submission" date="2019-05" db="EMBL/GenBank/DDBJ databases">
        <title>Another draft genome of Portunus trituberculatus and its Hox gene families provides insights of decapod evolution.</title>
        <authorList>
            <person name="Jeong J.-H."/>
            <person name="Song I."/>
            <person name="Kim S."/>
            <person name="Choi T."/>
            <person name="Kim D."/>
            <person name="Ryu S."/>
            <person name="Kim W."/>
        </authorList>
    </citation>
    <scope>NUCLEOTIDE SEQUENCE [LARGE SCALE GENOMIC DNA]</scope>
    <source>
        <tissue evidence="1">Muscle</tissue>
    </source>
</reference>
<keyword evidence="2" id="KW-1185">Reference proteome</keyword>
<evidence type="ECO:0000313" key="1">
    <source>
        <dbReference type="EMBL" id="MPC80989.1"/>
    </source>
</evidence>
<accession>A0A5B7IGI2</accession>
<protein>
    <submittedName>
        <fullName evidence="1">Uncharacterized protein</fullName>
    </submittedName>
</protein>
<evidence type="ECO:0000313" key="2">
    <source>
        <dbReference type="Proteomes" id="UP000324222"/>
    </source>
</evidence>
<dbReference type="Proteomes" id="UP000324222">
    <property type="component" value="Unassembled WGS sequence"/>
</dbReference>
<comment type="caution">
    <text evidence="1">The sequence shown here is derived from an EMBL/GenBank/DDBJ whole genome shotgun (WGS) entry which is preliminary data.</text>
</comment>